<dbReference type="EMBL" id="AUPL01003541">
    <property type="protein sequence ID" value="ESL08751.1"/>
    <property type="molecule type" value="Genomic_DNA"/>
</dbReference>
<evidence type="ECO:0000259" key="4">
    <source>
        <dbReference type="PROSITE" id="PS50021"/>
    </source>
</evidence>
<dbReference type="CDD" id="cd00014">
    <property type="entry name" value="CH_SF"/>
    <property type="match status" value="1"/>
</dbReference>
<protein>
    <recommendedName>
        <fullName evidence="4">Calponin-homology (CH) domain-containing protein</fullName>
    </recommendedName>
</protein>
<evidence type="ECO:0000256" key="1">
    <source>
        <dbReference type="SAM" id="Coils"/>
    </source>
</evidence>
<name>A0A061J3Q1_TRYRA</name>
<keyword evidence="1" id="KW-0175">Coiled coil</keyword>
<evidence type="ECO:0000256" key="3">
    <source>
        <dbReference type="SAM" id="SignalP"/>
    </source>
</evidence>
<dbReference type="PROSITE" id="PS50021">
    <property type="entry name" value="CH"/>
    <property type="match status" value="1"/>
</dbReference>
<dbReference type="OrthoDB" id="264536at2759"/>
<dbReference type="Proteomes" id="UP000031737">
    <property type="component" value="Unassembled WGS sequence"/>
</dbReference>
<feature type="coiled-coil region" evidence="1">
    <location>
        <begin position="738"/>
        <end position="765"/>
    </location>
</feature>
<feature type="compositionally biased region" description="Basic and acidic residues" evidence="2">
    <location>
        <begin position="275"/>
        <end position="288"/>
    </location>
</feature>
<proteinExistence type="predicted"/>
<evidence type="ECO:0000313" key="6">
    <source>
        <dbReference type="Proteomes" id="UP000031737"/>
    </source>
</evidence>
<accession>A0A061J3Q1</accession>
<dbReference type="SUPFAM" id="SSF47576">
    <property type="entry name" value="Calponin-homology domain, CH-domain"/>
    <property type="match status" value="1"/>
</dbReference>
<comment type="caution">
    <text evidence="5">The sequence shown here is derived from an EMBL/GenBank/DDBJ whole genome shotgun (WGS) entry which is preliminary data.</text>
</comment>
<evidence type="ECO:0000313" key="5">
    <source>
        <dbReference type="EMBL" id="ESL08751.1"/>
    </source>
</evidence>
<feature type="coiled-coil region" evidence="1">
    <location>
        <begin position="398"/>
        <end position="439"/>
    </location>
</feature>
<feature type="coiled-coil region" evidence="1">
    <location>
        <begin position="526"/>
        <end position="553"/>
    </location>
</feature>
<feature type="region of interest" description="Disordered" evidence="2">
    <location>
        <begin position="204"/>
        <end position="292"/>
    </location>
</feature>
<dbReference type="VEuPathDB" id="TriTrypDB:TRSC58_03541"/>
<sequence length="929" mass="100012">MHACTLCVCVCASPSFSVSVCLSRSTTCLSAVSTANACTHADARALRELRGWAIATLTMAPLGKKELLRWAAEASGIRPCEKYADLRDGVVLLALAGRLFPTSIDPQLVRLGPVDVARNWEALQRIMKRHGLPLHLCDRQSVAAGHARHCFNLLVLFYFLTRLAKDSEFCVDFANPIDADVAAFLQSPRSLRCVGKLPARCDEPAQAPGAGDETPGTAMKSLRGRSLPTPQSPPPSSSATSSPPADAAATAASDDDTTTCLPPAALSTLSAKNSSDTDAHVRRGRDGDGAPTLQSLRLANVRLREELEHVRATSQLVLAQHRALLVGEVARTTEQFEVRLALLRLERDHEVRQCLLDVREAYDGFLRTAREEASLGTSVTAAASAADASPSAVLRVAYRALEGKVHTYAQELAEARDTVQQLRNALQLQRDRHEALTERICRICTTASAVGAVADEDRLVQVIDEMLETQPQAMREAVALRLRTLLLQAQAQAQSQAEGGSQQQSETLVEEEVVPTAYCGTDGGGVLSVKDEVRHLRTQIERLRQANHFLRQQQLPPHPDWYAVPSADTLESLSCTIEADTCDTICARASAVAEAHTPVESPVRQELRRLVLVVRILQARVQTATDALLVYKDKQQGLHEQLLCLQQRCKAEAHEQARASEARLEELQLRQEAREAALAAKLSLVEERCQRRESVAATLHERVREIVGAALQQAPSHTGAAATATVTTEALQRVLADVTDSQRTRDALEAALSELSSEVAVLRHDLARRELAVASLQASLAAAEAAGQEARAAAAQRTAEVNALRETAAVEVDACRRYIQHVEELLVTTTTLPMPPTPVMMGGSPPAPLPSLTGLAATTAKTTIPGVEGSDDDHSHPSDATAAAMAAAASAASSARRADTGTTPSLLSTEELERRKRAILGKYGFATRL</sequence>
<dbReference type="AlphaFoldDB" id="A0A061J3Q1"/>
<dbReference type="PANTHER" id="PTHR42180:SF4">
    <property type="entry name" value="CALPONIN-HOMOLOGY (CH) DOMAIN-CONTAINING PROTEIN"/>
    <property type="match status" value="1"/>
</dbReference>
<feature type="domain" description="Calponin-homology (CH)" evidence="4">
    <location>
        <begin position="61"/>
        <end position="164"/>
    </location>
</feature>
<keyword evidence="6" id="KW-1185">Reference proteome</keyword>
<organism evidence="5 6">
    <name type="scientific">Trypanosoma rangeli SC58</name>
    <dbReference type="NCBI Taxonomy" id="429131"/>
    <lineage>
        <taxon>Eukaryota</taxon>
        <taxon>Discoba</taxon>
        <taxon>Euglenozoa</taxon>
        <taxon>Kinetoplastea</taxon>
        <taxon>Metakinetoplastina</taxon>
        <taxon>Trypanosomatida</taxon>
        <taxon>Trypanosomatidae</taxon>
        <taxon>Trypanosoma</taxon>
        <taxon>Herpetosoma</taxon>
    </lineage>
</organism>
<evidence type="ECO:0000256" key="2">
    <source>
        <dbReference type="SAM" id="MobiDB-lite"/>
    </source>
</evidence>
<reference evidence="5 6" key="1">
    <citation type="submission" date="2013-07" db="EMBL/GenBank/DDBJ databases">
        <authorList>
            <person name="Stoco P.H."/>
            <person name="Wagner G."/>
            <person name="Gerber A."/>
            <person name="Zaha A."/>
            <person name="Thompson C."/>
            <person name="Bartholomeu D.C."/>
            <person name="Luckemeyer D.D."/>
            <person name="Bahia D."/>
            <person name="Loreto E."/>
            <person name="Prestes E.B."/>
            <person name="Lima F.M."/>
            <person name="Rodrigues-Luiz G."/>
            <person name="Vallejo G.A."/>
            <person name="Filho J.F."/>
            <person name="Monteiro K.M."/>
            <person name="Tyler K.M."/>
            <person name="de Almeida L.G."/>
            <person name="Ortiz M.F."/>
            <person name="Siervo M.A."/>
            <person name="de Moraes M.H."/>
            <person name="Cunha O.L."/>
            <person name="Mendonca-Neto R."/>
            <person name="Silva R."/>
            <person name="Teixeira S.M."/>
            <person name="Murta S.M."/>
            <person name="Sincero T.C."/>
            <person name="Mendes T.A."/>
            <person name="Urmenyi T.P."/>
            <person name="Silva V.G."/>
            <person name="da Rocha W.D."/>
            <person name="Andersson B."/>
            <person name="Romanha A.J."/>
            <person name="Steindel M."/>
            <person name="de Vasconcelos A.T."/>
            <person name="Grisard E.C."/>
        </authorList>
    </citation>
    <scope>NUCLEOTIDE SEQUENCE [LARGE SCALE GENOMIC DNA]</scope>
    <source>
        <strain evidence="5 6">SC58</strain>
    </source>
</reference>
<gene>
    <name evidence="5" type="ORF">TRSC58_03541</name>
</gene>
<keyword evidence="3" id="KW-0732">Signal</keyword>
<dbReference type="InterPro" id="IPR001715">
    <property type="entry name" value="CH_dom"/>
</dbReference>
<feature type="chain" id="PRO_5001605127" description="Calponin-homology (CH) domain-containing protein" evidence="3">
    <location>
        <begin position="18"/>
        <end position="929"/>
    </location>
</feature>
<feature type="signal peptide" evidence="3">
    <location>
        <begin position="1"/>
        <end position="17"/>
    </location>
</feature>
<feature type="compositionally biased region" description="Low complexity" evidence="2">
    <location>
        <begin position="237"/>
        <end position="252"/>
    </location>
</feature>
<dbReference type="InterPro" id="IPR036872">
    <property type="entry name" value="CH_dom_sf"/>
</dbReference>
<dbReference type="Pfam" id="PF00307">
    <property type="entry name" value="CH"/>
    <property type="match status" value="1"/>
</dbReference>
<feature type="region of interest" description="Disordered" evidence="2">
    <location>
        <begin position="887"/>
        <end position="908"/>
    </location>
</feature>
<dbReference type="PANTHER" id="PTHR42180">
    <property type="entry name" value="HOMOLOGY DOMAIN-CONTAINING PROTEIN,PUTATIVE-RELATED"/>
    <property type="match status" value="1"/>
</dbReference>